<comment type="caution">
    <text evidence="1">The sequence shown here is derived from an EMBL/GenBank/DDBJ whole genome shotgun (WGS) entry which is preliminary data.</text>
</comment>
<dbReference type="Proteomes" id="UP000316213">
    <property type="component" value="Unassembled WGS sequence"/>
</dbReference>
<evidence type="ECO:0000313" key="1">
    <source>
        <dbReference type="EMBL" id="TWT95101.1"/>
    </source>
</evidence>
<name>A0A5C6A7P7_9BACT</name>
<keyword evidence="2" id="KW-1185">Reference proteome</keyword>
<dbReference type="AlphaFoldDB" id="A0A5C6A7P7"/>
<evidence type="ECO:0000313" key="2">
    <source>
        <dbReference type="Proteomes" id="UP000316213"/>
    </source>
</evidence>
<dbReference type="Gene3D" id="3.30.700.10">
    <property type="entry name" value="Glycoprotein, Type 4 Pilin"/>
    <property type="match status" value="1"/>
</dbReference>
<dbReference type="EMBL" id="SJPM01000007">
    <property type="protein sequence ID" value="TWT95101.1"/>
    <property type="molecule type" value="Genomic_DNA"/>
</dbReference>
<proteinExistence type="predicted"/>
<accession>A0A5C6A7P7</accession>
<protein>
    <submittedName>
        <fullName evidence="1">Uncharacterized protein</fullName>
    </submittedName>
</protein>
<gene>
    <name evidence="1" type="ORF">Pla100_36830</name>
</gene>
<reference evidence="1 2" key="1">
    <citation type="submission" date="2019-02" db="EMBL/GenBank/DDBJ databases">
        <title>Deep-cultivation of Planctomycetes and their phenomic and genomic characterization uncovers novel biology.</title>
        <authorList>
            <person name="Wiegand S."/>
            <person name="Jogler M."/>
            <person name="Boedeker C."/>
            <person name="Pinto D."/>
            <person name="Vollmers J."/>
            <person name="Rivas-Marin E."/>
            <person name="Kohn T."/>
            <person name="Peeters S.H."/>
            <person name="Heuer A."/>
            <person name="Rast P."/>
            <person name="Oberbeckmann S."/>
            <person name="Bunk B."/>
            <person name="Jeske O."/>
            <person name="Meyerdierks A."/>
            <person name="Storesund J.E."/>
            <person name="Kallscheuer N."/>
            <person name="Luecker S."/>
            <person name="Lage O.M."/>
            <person name="Pohl T."/>
            <person name="Merkel B.J."/>
            <person name="Hornburger P."/>
            <person name="Mueller R.-W."/>
            <person name="Bruemmer F."/>
            <person name="Labrenz M."/>
            <person name="Spormann A.M."/>
            <person name="Op Den Camp H."/>
            <person name="Overmann J."/>
            <person name="Amann R."/>
            <person name="Jetten M.S.M."/>
            <person name="Mascher T."/>
            <person name="Medema M.H."/>
            <person name="Devos D.P."/>
            <person name="Kaster A.-K."/>
            <person name="Ovreas L."/>
            <person name="Rohde M."/>
            <person name="Galperin M.Y."/>
            <person name="Jogler C."/>
        </authorList>
    </citation>
    <scope>NUCLEOTIDE SEQUENCE [LARGE SCALE GENOMIC DNA]</scope>
    <source>
        <strain evidence="1 2">Pla100</strain>
    </source>
</reference>
<sequence length="158" mass="18154">MLALFWLDDYTVSNFWTVSMLRLECAFTLIAFAANTGCSHGHDARPAQTDVLLRVCQEASLDFDRERGESPQTLRDLQEFVSQTNWERPDWLTPHTYEYGTRMLRSGLDAWEHPIAVRQLDSPGRTMAWVSAGEDGTFGSDDDREYEMMWTCISDSDD</sequence>
<organism evidence="1 2">
    <name type="scientific">Neorhodopirellula pilleata</name>
    <dbReference type="NCBI Taxonomy" id="2714738"/>
    <lineage>
        <taxon>Bacteria</taxon>
        <taxon>Pseudomonadati</taxon>
        <taxon>Planctomycetota</taxon>
        <taxon>Planctomycetia</taxon>
        <taxon>Pirellulales</taxon>
        <taxon>Pirellulaceae</taxon>
        <taxon>Neorhodopirellula</taxon>
    </lineage>
</organism>